<proteinExistence type="predicted"/>
<accession>A0A4X1V314</accession>
<keyword evidence="1" id="KW-0472">Membrane</keyword>
<reference evidence="2" key="2">
    <citation type="submission" date="2025-08" db="UniProtKB">
        <authorList>
            <consortium name="Ensembl"/>
        </authorList>
    </citation>
    <scope>IDENTIFICATION</scope>
</reference>
<dbReference type="Ensembl" id="ENSSSCT00070042489.1">
    <property type="protein sequence ID" value="ENSSSCP00070035732.1"/>
    <property type="gene ID" value="ENSSSCG00070021360.1"/>
</dbReference>
<feature type="transmembrane region" description="Helical" evidence="1">
    <location>
        <begin position="24"/>
        <end position="43"/>
    </location>
</feature>
<reference evidence="2 3" key="1">
    <citation type="submission" date="2017-08" db="EMBL/GenBank/DDBJ databases">
        <title>USMARCv1.0.</title>
        <authorList>
            <person name="Hannum G.I."/>
            <person name="Koren S."/>
            <person name="Schroeder S.G."/>
            <person name="Chin S.C."/>
            <person name="Nonneman D.J."/>
            <person name="Becker S.A."/>
            <person name="Rosen B.D."/>
            <person name="Bickhart D.M."/>
            <person name="Putnam N.H."/>
            <person name="Green R.E."/>
            <person name="Tuggle C.K."/>
            <person name="Liu H."/>
            <person name="Rohrer G.A."/>
            <person name="Warr A."/>
            <person name="Hall R."/>
            <person name="Kim K."/>
            <person name="Hume D.A."/>
            <person name="Talbot R."/>
            <person name="Chow W."/>
            <person name="Howe K."/>
            <person name="Schwartz A.S."/>
            <person name="Watson M."/>
            <person name="Archibald A.L."/>
            <person name="Phillippy A.M."/>
            <person name="Smith T.P.L."/>
        </authorList>
    </citation>
    <scope>NUCLEOTIDE SEQUENCE [LARGE SCALE GENOMIC DNA]</scope>
</reference>
<keyword evidence="1" id="KW-0812">Transmembrane</keyword>
<protein>
    <submittedName>
        <fullName evidence="2">MGAT4 family member C</fullName>
    </submittedName>
</protein>
<dbReference type="ExpressionAtlas" id="A0A4X1V314">
    <property type="expression patterns" value="baseline"/>
</dbReference>
<name>A0A4X1V314_PIG</name>
<dbReference type="Proteomes" id="UP000314985">
    <property type="component" value="Chromosome 5"/>
</dbReference>
<evidence type="ECO:0000256" key="1">
    <source>
        <dbReference type="SAM" id="Phobius"/>
    </source>
</evidence>
<dbReference type="AlphaFoldDB" id="A0A4X1V314"/>
<evidence type="ECO:0000313" key="3">
    <source>
        <dbReference type="Proteomes" id="UP000314985"/>
    </source>
</evidence>
<sequence length="110" mass="13353">MFKFHQVKHIFEILDKMRCLRKRFTVSFLGVLVIFLLFMNLYIEDSYVLEGDKQLVRETSIHQLNPERYVHTFKYLSNFSGTINVTYRYLAVMPFQRKTHGLLFIIRNRE</sequence>
<keyword evidence="1" id="KW-1133">Transmembrane helix</keyword>
<gene>
    <name evidence="2" type="primary">MGAT4C</name>
</gene>
<evidence type="ECO:0000313" key="2">
    <source>
        <dbReference type="Ensembl" id="ENSSSCP00070035732.1"/>
    </source>
</evidence>
<organism evidence="2 3">
    <name type="scientific">Sus scrofa</name>
    <name type="common">Pig</name>
    <dbReference type="NCBI Taxonomy" id="9823"/>
    <lineage>
        <taxon>Eukaryota</taxon>
        <taxon>Metazoa</taxon>
        <taxon>Chordata</taxon>
        <taxon>Craniata</taxon>
        <taxon>Vertebrata</taxon>
        <taxon>Euteleostomi</taxon>
        <taxon>Mammalia</taxon>
        <taxon>Eutheria</taxon>
        <taxon>Laurasiatheria</taxon>
        <taxon>Artiodactyla</taxon>
        <taxon>Suina</taxon>
        <taxon>Suidae</taxon>
        <taxon>Sus</taxon>
    </lineage>
</organism>